<evidence type="ECO:0000256" key="4">
    <source>
        <dbReference type="ARBA" id="ARBA00022475"/>
    </source>
</evidence>
<evidence type="ECO:0000256" key="7">
    <source>
        <dbReference type="ARBA" id="ARBA00023136"/>
    </source>
</evidence>
<dbReference type="EMBL" id="FXZB01000002">
    <property type="protein sequence ID" value="SMX65975.1"/>
    <property type="molecule type" value="Genomic_DNA"/>
</dbReference>
<evidence type="ECO:0000256" key="6">
    <source>
        <dbReference type="ARBA" id="ARBA00022989"/>
    </source>
</evidence>
<feature type="transmembrane region" description="Helical" evidence="8">
    <location>
        <begin position="508"/>
        <end position="527"/>
    </location>
</feature>
<accession>A0A2H1HSR2</accession>
<keyword evidence="4 8" id="KW-1003">Cell membrane</keyword>
<protein>
    <submittedName>
        <fullName evidence="9">Alanine or glycine:cation symporter, AGCS family</fullName>
    </submittedName>
</protein>
<keyword evidence="8" id="KW-0769">Symport</keyword>
<feature type="transmembrane region" description="Helical" evidence="8">
    <location>
        <begin position="399"/>
        <end position="420"/>
    </location>
</feature>
<evidence type="ECO:0000256" key="3">
    <source>
        <dbReference type="ARBA" id="ARBA00022448"/>
    </source>
</evidence>
<keyword evidence="3 8" id="KW-0813">Transport</keyword>
<comment type="subcellular location">
    <subcellularLocation>
        <location evidence="1 8">Cell membrane</location>
        <topology evidence="1 8">Multi-pass membrane protein</topology>
    </subcellularLocation>
</comment>
<dbReference type="GO" id="GO:0005886">
    <property type="term" value="C:plasma membrane"/>
    <property type="evidence" value="ECO:0007669"/>
    <property type="project" value="UniProtKB-SubCell"/>
</dbReference>
<feature type="transmembrane region" description="Helical" evidence="8">
    <location>
        <begin position="236"/>
        <end position="256"/>
    </location>
</feature>
<feature type="transmembrane region" description="Helical" evidence="8">
    <location>
        <begin position="179"/>
        <end position="196"/>
    </location>
</feature>
<dbReference type="PANTHER" id="PTHR30330">
    <property type="entry name" value="AGSS FAMILY TRANSPORTER, SODIUM-ALANINE"/>
    <property type="match status" value="1"/>
</dbReference>
<dbReference type="PANTHER" id="PTHR30330:SF3">
    <property type="entry name" value="TRANSCRIPTIONAL REGULATOR, LRP FAMILY"/>
    <property type="match status" value="1"/>
</dbReference>
<keyword evidence="7 8" id="KW-0472">Membrane</keyword>
<keyword evidence="6 8" id="KW-1133">Transmembrane helix</keyword>
<dbReference type="Gene3D" id="1.20.1740.10">
    <property type="entry name" value="Amino acid/polyamine transporter I"/>
    <property type="match status" value="1"/>
</dbReference>
<keyword evidence="5 8" id="KW-0812">Transmembrane</keyword>
<dbReference type="PRINTS" id="PR00175">
    <property type="entry name" value="NAALASMPORT"/>
</dbReference>
<evidence type="ECO:0000313" key="9">
    <source>
        <dbReference type="EMBL" id="SMX65975.1"/>
    </source>
</evidence>
<keyword evidence="10" id="KW-1185">Reference proteome</keyword>
<comment type="caution">
    <text evidence="9">The sequence shown here is derived from an EMBL/GenBank/DDBJ whole genome shotgun (WGS) entry which is preliminary data.</text>
</comment>
<evidence type="ECO:0000256" key="8">
    <source>
        <dbReference type="RuleBase" id="RU363064"/>
    </source>
</evidence>
<sequence>MFSGAGAGPILRTNRNQAPVRMNSIIENSDQIHDIAVLDSIPINADRMTTASHAVAETQAAADITAASGIDQAIESFVGPIAQAFSNVVFFELSIGGVGIPLIVVWLMAAAVFLTVYLRFQPIRGLKYSIGIIRGRFTRKTDPGQVSSFQALATELSGTVGLGNIAGVAVAITVGGPGAALWIIIFGFFAMTVKMAEATLGVKYRKIQADGTVSGGPMYYLRDGLAEIGRPKLGKFLAVFYAIATVIGVIGAGNLFQANQAAAILVKATGGDSSFLADKLWLIGAVVAALTALVILGGIKKIGQWTSKLTPMMAILYFLSILVILVMNIGEIPHAFALMFTGAFTPDGLTGGVIGVAIVGIQRALFSNAAGIGSAAMAHAASKTTKPATEGFVAMWEPLIDSVIICTLTSLAIITTGLYGSSSEDGIGLTSEAFATVAGWFPILLTICVVLFAFSTILAYGYYGQQALGYLTGNSKKADKAYQIFWILAVIVGASMSLESVIAFSDAIFFLMAFPNLLGLYFLSRILRLEILRLRKRIDVGVMREITPAELQVGMGDHEPTAEQIKAAEAGRRRKRDKLRGVRDSLKAKKLERAKRGD</sequence>
<dbReference type="Proteomes" id="UP000234525">
    <property type="component" value="Unassembled WGS sequence"/>
</dbReference>
<dbReference type="NCBIfam" id="TIGR00835">
    <property type="entry name" value="agcS"/>
    <property type="match status" value="1"/>
</dbReference>
<proteinExistence type="inferred from homology"/>
<gene>
    <name evidence="9" type="ORF">BAUR9175_00411</name>
</gene>
<evidence type="ECO:0000313" key="10">
    <source>
        <dbReference type="Proteomes" id="UP000234525"/>
    </source>
</evidence>
<organism evidence="9 10">
    <name type="scientific">Brevibacterium aurantiacum</name>
    <dbReference type="NCBI Taxonomy" id="273384"/>
    <lineage>
        <taxon>Bacteria</taxon>
        <taxon>Bacillati</taxon>
        <taxon>Actinomycetota</taxon>
        <taxon>Actinomycetes</taxon>
        <taxon>Micrococcales</taxon>
        <taxon>Brevibacteriaceae</taxon>
        <taxon>Brevibacterium</taxon>
    </lineage>
</organism>
<name>A0A2H1HSR2_BREAU</name>
<feature type="transmembrane region" description="Helical" evidence="8">
    <location>
        <begin position="311"/>
        <end position="329"/>
    </location>
</feature>
<evidence type="ECO:0000256" key="1">
    <source>
        <dbReference type="ARBA" id="ARBA00004651"/>
    </source>
</evidence>
<evidence type="ECO:0000256" key="5">
    <source>
        <dbReference type="ARBA" id="ARBA00022692"/>
    </source>
</evidence>
<dbReference type="AlphaFoldDB" id="A0A2H1HSR2"/>
<feature type="transmembrane region" description="Helical" evidence="8">
    <location>
        <begin position="349"/>
        <end position="378"/>
    </location>
</feature>
<feature type="transmembrane region" description="Helical" evidence="8">
    <location>
        <begin position="484"/>
        <end position="502"/>
    </location>
</feature>
<dbReference type="InterPro" id="IPR001463">
    <property type="entry name" value="Na/Ala_symport"/>
</dbReference>
<reference evidence="9" key="1">
    <citation type="submission" date="2017-03" db="EMBL/GenBank/DDBJ databases">
        <authorList>
            <person name="Monnet C."/>
        </authorList>
    </citation>
    <scope>NUCLEOTIDE SEQUENCE [LARGE SCALE GENOMIC DNA]</scope>
    <source>
        <strain evidence="9">ATCC 9175</strain>
    </source>
</reference>
<feature type="transmembrane region" description="Helical" evidence="8">
    <location>
        <begin position="280"/>
        <end position="299"/>
    </location>
</feature>
<evidence type="ECO:0000256" key="2">
    <source>
        <dbReference type="ARBA" id="ARBA00009261"/>
    </source>
</evidence>
<dbReference type="Pfam" id="PF01235">
    <property type="entry name" value="Na_Ala_symp"/>
    <property type="match status" value="1"/>
</dbReference>
<dbReference type="GO" id="GO:0005283">
    <property type="term" value="F:amino acid:sodium symporter activity"/>
    <property type="evidence" value="ECO:0007669"/>
    <property type="project" value="InterPro"/>
</dbReference>
<feature type="transmembrane region" description="Helical" evidence="8">
    <location>
        <begin position="95"/>
        <end position="118"/>
    </location>
</feature>
<feature type="transmembrane region" description="Helical" evidence="8">
    <location>
        <begin position="440"/>
        <end position="463"/>
    </location>
</feature>
<comment type="similarity">
    <text evidence="2 8">Belongs to the alanine or glycine:cation symporter (AGCS) (TC 2.A.25) family.</text>
</comment>